<evidence type="ECO:0000256" key="6">
    <source>
        <dbReference type="ARBA" id="ARBA00023136"/>
    </source>
</evidence>
<dbReference type="GO" id="GO:0050803">
    <property type="term" value="P:regulation of synapse structure or activity"/>
    <property type="evidence" value="ECO:0007669"/>
    <property type="project" value="TreeGrafter"/>
</dbReference>
<keyword evidence="2" id="KW-0813">Transport</keyword>
<keyword evidence="3 8" id="KW-0812">Transmembrane</keyword>
<evidence type="ECO:0000256" key="1">
    <source>
        <dbReference type="ARBA" id="ARBA00004141"/>
    </source>
</evidence>
<dbReference type="GO" id="GO:0005326">
    <property type="term" value="F:neurotransmitter transmembrane transporter activity"/>
    <property type="evidence" value="ECO:0007669"/>
    <property type="project" value="TreeGrafter"/>
</dbReference>
<accession>A0A979FUZ7</accession>
<dbReference type="PANTHER" id="PTHR11662:SF456">
    <property type="entry name" value="VESICULAR GLUTAMATE TRANSPORTER, ISOFORM A"/>
    <property type="match status" value="1"/>
</dbReference>
<feature type="transmembrane region" description="Helical" evidence="8">
    <location>
        <begin position="456"/>
        <end position="473"/>
    </location>
</feature>
<evidence type="ECO:0000256" key="2">
    <source>
        <dbReference type="ARBA" id="ARBA00022448"/>
    </source>
</evidence>
<comment type="subcellular location">
    <subcellularLocation>
        <location evidence="1">Membrane</location>
        <topology evidence="1">Multi-pass membrane protein</topology>
    </subcellularLocation>
</comment>
<feature type="transmembrane region" description="Helical" evidence="8">
    <location>
        <begin position="293"/>
        <end position="312"/>
    </location>
</feature>
<dbReference type="InterPro" id="IPR011701">
    <property type="entry name" value="MFS"/>
</dbReference>
<dbReference type="GO" id="GO:0035249">
    <property type="term" value="P:synaptic transmission, glutamatergic"/>
    <property type="evidence" value="ECO:0007669"/>
    <property type="project" value="TreeGrafter"/>
</dbReference>
<keyword evidence="9" id="KW-1185">Reference proteome</keyword>
<dbReference type="GO" id="GO:0015293">
    <property type="term" value="F:symporter activity"/>
    <property type="evidence" value="ECO:0007669"/>
    <property type="project" value="UniProtKB-KW"/>
</dbReference>
<feature type="transmembrane region" description="Helical" evidence="8">
    <location>
        <begin position="433"/>
        <end position="450"/>
    </location>
</feature>
<dbReference type="GeneID" id="108675242"/>
<gene>
    <name evidence="10" type="primary">LOC108675242</name>
</gene>
<dbReference type="InterPro" id="IPR050382">
    <property type="entry name" value="MFS_Na/Anion_cotransporter"/>
</dbReference>
<feature type="compositionally biased region" description="Basic and acidic residues" evidence="7">
    <location>
        <begin position="76"/>
        <end position="94"/>
    </location>
</feature>
<evidence type="ECO:0000256" key="4">
    <source>
        <dbReference type="ARBA" id="ARBA00022847"/>
    </source>
</evidence>
<sequence>MRIICNGTVENIGVVVKDGVQYEEFELEASKIKKLNTGLLHQSSVSGIQVTASEFRHCIQVAASEFRLWYPAVSPRRSDDGLSMKERVVSEKQEPPSCRPVPGASMEEPEELTREVPRLRKIDQYMTPDCPCCSMSKRYTMSVLASIGFLISFGIRCNMGVVEIPWTDDVIGVVDSSFFWGYIVTQIPGGLIASRYPAHRVFGLAIAISAFLNLFIPVASRMHPVAVIFVRIMQGLVEGVTYPACHGIWRNWAPPLERSRLATMAFCGSYAGAVLGMPVSAYLTDYIGWPAPFYFFGMVGLVWHFFWYWLAFEKPATHPTISAREHHYIEKSLGDQSKQKIPTFATTPWRAFATSTPVWAIVVANIARSWTFYLLIISQPTYFKEVFHYNVAESGTLSALPHLVMAIVVPFGGQLADHLRKNGILSTTNVRKIFNCGGFGMEALFLLGVAYARSSVLAITCLTIAVGFSGFAISGHFERRVAEGVCDHIHDSFQSADEWQRVFVIASMIHFFGIAFYAVFASGELQPWAADDEDVEPPQAAITSDSVDANGLATYGTMVGDGQYVSYDPDMSQGLPPQDVQPQGIFPQAGPYTQDSWGDPPPAPMDSYGQDPLGANPNNPFTGVDASNYSASGQAPPHTQFAVGPY</sequence>
<dbReference type="GO" id="GO:0060076">
    <property type="term" value="C:excitatory synapse"/>
    <property type="evidence" value="ECO:0007669"/>
    <property type="project" value="TreeGrafter"/>
</dbReference>
<dbReference type="OMA" id="ACMAYLP"/>
<evidence type="ECO:0000256" key="3">
    <source>
        <dbReference type="ARBA" id="ARBA00022692"/>
    </source>
</evidence>
<dbReference type="RefSeq" id="XP_047741059.1">
    <property type="nucleotide sequence ID" value="XM_047885103.1"/>
</dbReference>
<proteinExistence type="predicted"/>
<dbReference type="KEGG" id="hazt:108675242"/>
<feature type="region of interest" description="Disordered" evidence="7">
    <location>
        <begin position="76"/>
        <end position="112"/>
    </location>
</feature>
<evidence type="ECO:0000313" key="10">
    <source>
        <dbReference type="RefSeq" id="XP_047741059.1"/>
    </source>
</evidence>
<feature type="transmembrane region" description="Helical" evidence="8">
    <location>
        <begin position="225"/>
        <end position="249"/>
    </location>
</feature>
<dbReference type="AlphaFoldDB" id="A0A979FUZ7"/>
<name>A0A979FUZ7_HYAAZ</name>
<feature type="transmembrane region" description="Helical" evidence="8">
    <location>
        <begin position="261"/>
        <end position="281"/>
    </location>
</feature>
<dbReference type="CTD" id="33427"/>
<evidence type="ECO:0000256" key="8">
    <source>
        <dbReference type="SAM" id="Phobius"/>
    </source>
</evidence>
<dbReference type="GO" id="GO:0005313">
    <property type="term" value="F:L-glutamate transmembrane transporter activity"/>
    <property type="evidence" value="ECO:0007669"/>
    <property type="project" value="TreeGrafter"/>
</dbReference>
<dbReference type="GO" id="GO:0098700">
    <property type="term" value="P:neurotransmitter loading into synaptic vesicle"/>
    <property type="evidence" value="ECO:0007669"/>
    <property type="project" value="TreeGrafter"/>
</dbReference>
<dbReference type="OrthoDB" id="2985014at2759"/>
<evidence type="ECO:0000256" key="5">
    <source>
        <dbReference type="ARBA" id="ARBA00022989"/>
    </source>
</evidence>
<evidence type="ECO:0000313" key="9">
    <source>
        <dbReference type="Proteomes" id="UP000694843"/>
    </source>
</evidence>
<keyword evidence="4" id="KW-0769">Symport</keyword>
<dbReference type="InterPro" id="IPR036259">
    <property type="entry name" value="MFS_trans_sf"/>
</dbReference>
<feature type="compositionally biased region" description="Polar residues" evidence="7">
    <location>
        <begin position="616"/>
        <end position="633"/>
    </location>
</feature>
<dbReference type="Pfam" id="PF07690">
    <property type="entry name" value="MFS_1"/>
    <property type="match status" value="1"/>
</dbReference>
<feature type="transmembrane region" description="Helical" evidence="8">
    <location>
        <begin position="358"/>
        <end position="376"/>
    </location>
</feature>
<dbReference type="Gene3D" id="1.20.1250.20">
    <property type="entry name" value="MFS general substrate transporter like domains"/>
    <property type="match status" value="2"/>
</dbReference>
<feature type="region of interest" description="Disordered" evidence="7">
    <location>
        <begin position="566"/>
        <end position="646"/>
    </location>
</feature>
<dbReference type="FunFam" id="1.20.1250.20:FF:000003">
    <property type="entry name" value="Solute carrier family 17 member 3"/>
    <property type="match status" value="1"/>
</dbReference>
<protein>
    <submittedName>
        <fullName evidence="10">Vesicular glutamate transporter 1-like</fullName>
    </submittedName>
</protein>
<feature type="transmembrane region" description="Helical" evidence="8">
    <location>
        <begin position="201"/>
        <end position="219"/>
    </location>
</feature>
<evidence type="ECO:0000256" key="7">
    <source>
        <dbReference type="SAM" id="MobiDB-lite"/>
    </source>
</evidence>
<feature type="transmembrane region" description="Helical" evidence="8">
    <location>
        <begin position="502"/>
        <end position="520"/>
    </location>
</feature>
<feature type="transmembrane region" description="Helical" evidence="8">
    <location>
        <begin position="143"/>
        <end position="166"/>
    </location>
</feature>
<dbReference type="FunFam" id="1.20.1250.20:FF:000226">
    <property type="entry name" value="Vesicular GLUtamate transporter"/>
    <property type="match status" value="1"/>
</dbReference>
<keyword evidence="6 8" id="KW-0472">Membrane</keyword>
<feature type="transmembrane region" description="Helical" evidence="8">
    <location>
        <begin position="396"/>
        <end position="413"/>
    </location>
</feature>
<dbReference type="Proteomes" id="UP000694843">
    <property type="component" value="Unplaced"/>
</dbReference>
<dbReference type="GO" id="GO:0030672">
    <property type="term" value="C:synaptic vesicle membrane"/>
    <property type="evidence" value="ECO:0007669"/>
    <property type="project" value="TreeGrafter"/>
</dbReference>
<reference evidence="10" key="1">
    <citation type="submission" date="2025-08" db="UniProtKB">
        <authorList>
            <consortium name="RefSeq"/>
        </authorList>
    </citation>
    <scope>IDENTIFICATION</scope>
    <source>
        <tissue evidence="10">Whole organism</tissue>
    </source>
</reference>
<dbReference type="SUPFAM" id="SSF103473">
    <property type="entry name" value="MFS general substrate transporter"/>
    <property type="match status" value="1"/>
</dbReference>
<keyword evidence="5 8" id="KW-1133">Transmembrane helix</keyword>
<dbReference type="PANTHER" id="PTHR11662">
    <property type="entry name" value="SOLUTE CARRIER FAMILY 17"/>
    <property type="match status" value="1"/>
</dbReference>
<organism evidence="9 10">
    <name type="scientific">Hyalella azteca</name>
    <name type="common">Amphipod</name>
    <dbReference type="NCBI Taxonomy" id="294128"/>
    <lineage>
        <taxon>Eukaryota</taxon>
        <taxon>Metazoa</taxon>
        <taxon>Ecdysozoa</taxon>
        <taxon>Arthropoda</taxon>
        <taxon>Crustacea</taxon>
        <taxon>Multicrustacea</taxon>
        <taxon>Malacostraca</taxon>
        <taxon>Eumalacostraca</taxon>
        <taxon>Peracarida</taxon>
        <taxon>Amphipoda</taxon>
        <taxon>Senticaudata</taxon>
        <taxon>Talitrida</taxon>
        <taxon>Talitroidea</taxon>
        <taxon>Hyalellidae</taxon>
        <taxon>Hyalella</taxon>
    </lineage>
</organism>
<feature type="transmembrane region" description="Helical" evidence="8">
    <location>
        <begin position="178"/>
        <end position="194"/>
    </location>
</feature>